<dbReference type="Pfam" id="PF17098">
    <property type="entry name" value="Wtap"/>
    <property type="match status" value="1"/>
</dbReference>
<feature type="compositionally biased region" description="Gly residues" evidence="6">
    <location>
        <begin position="344"/>
        <end position="353"/>
    </location>
</feature>
<keyword evidence="4" id="KW-0508">mRNA splicing</keyword>
<keyword evidence="5" id="KW-0539">Nucleus</keyword>
<accession>A0A8H7D0Z7</accession>
<dbReference type="GO" id="GO:0005634">
    <property type="term" value="C:nucleus"/>
    <property type="evidence" value="ECO:0007669"/>
    <property type="project" value="UniProtKB-SubCell"/>
</dbReference>
<feature type="compositionally biased region" description="Gly residues" evidence="6">
    <location>
        <begin position="175"/>
        <end position="185"/>
    </location>
</feature>
<evidence type="ECO:0000256" key="6">
    <source>
        <dbReference type="SAM" id="MobiDB-lite"/>
    </source>
</evidence>
<comment type="caution">
    <text evidence="7">The sequence shown here is derived from an EMBL/GenBank/DDBJ whole genome shotgun (WGS) entry which is preliminary data.</text>
</comment>
<feature type="compositionally biased region" description="Low complexity" evidence="6">
    <location>
        <begin position="233"/>
        <end position="244"/>
    </location>
</feature>
<protein>
    <submittedName>
        <fullName evidence="7">Uncharacterized protein</fullName>
    </submittedName>
</protein>
<dbReference type="EMBL" id="JACAZH010000011">
    <property type="protein sequence ID" value="KAF7355437.1"/>
    <property type="molecule type" value="Genomic_DNA"/>
</dbReference>
<keyword evidence="3" id="KW-0507">mRNA processing</keyword>
<dbReference type="AlphaFoldDB" id="A0A8H7D0Z7"/>
<evidence type="ECO:0000256" key="4">
    <source>
        <dbReference type="ARBA" id="ARBA00023187"/>
    </source>
</evidence>
<evidence type="ECO:0000256" key="3">
    <source>
        <dbReference type="ARBA" id="ARBA00022664"/>
    </source>
</evidence>
<comment type="subcellular location">
    <subcellularLocation>
        <location evidence="1">Nucleus</location>
    </subcellularLocation>
</comment>
<reference evidence="7" key="1">
    <citation type="submission" date="2020-05" db="EMBL/GenBank/DDBJ databases">
        <title>Mycena genomes resolve the evolution of fungal bioluminescence.</title>
        <authorList>
            <person name="Tsai I.J."/>
        </authorList>
    </citation>
    <scope>NUCLEOTIDE SEQUENCE</scope>
    <source>
        <strain evidence="7">160909Yilan</strain>
    </source>
</reference>
<evidence type="ECO:0000256" key="5">
    <source>
        <dbReference type="ARBA" id="ARBA00023242"/>
    </source>
</evidence>
<dbReference type="GO" id="GO:0008380">
    <property type="term" value="P:RNA splicing"/>
    <property type="evidence" value="ECO:0007669"/>
    <property type="project" value="UniProtKB-KW"/>
</dbReference>
<proteinExistence type="inferred from homology"/>
<feature type="compositionally biased region" description="Basic and acidic residues" evidence="6">
    <location>
        <begin position="286"/>
        <end position="336"/>
    </location>
</feature>
<name>A0A8H7D0Z7_9AGAR</name>
<dbReference type="GO" id="GO:0000381">
    <property type="term" value="P:regulation of alternative mRNA splicing, via spliceosome"/>
    <property type="evidence" value="ECO:0007669"/>
    <property type="project" value="InterPro"/>
</dbReference>
<dbReference type="GO" id="GO:0016556">
    <property type="term" value="P:mRNA modification"/>
    <property type="evidence" value="ECO:0007669"/>
    <property type="project" value="InterPro"/>
</dbReference>
<dbReference type="InterPro" id="IPR033757">
    <property type="entry name" value="WTAP"/>
</dbReference>
<dbReference type="Proteomes" id="UP000623467">
    <property type="component" value="Unassembled WGS sequence"/>
</dbReference>
<feature type="compositionally biased region" description="Basic and acidic residues" evidence="6">
    <location>
        <begin position="246"/>
        <end position="265"/>
    </location>
</feature>
<evidence type="ECO:0000256" key="1">
    <source>
        <dbReference type="ARBA" id="ARBA00004123"/>
    </source>
</evidence>
<evidence type="ECO:0000313" key="7">
    <source>
        <dbReference type="EMBL" id="KAF7355437.1"/>
    </source>
</evidence>
<organism evidence="7 8">
    <name type="scientific">Mycena sanguinolenta</name>
    <dbReference type="NCBI Taxonomy" id="230812"/>
    <lineage>
        <taxon>Eukaryota</taxon>
        <taxon>Fungi</taxon>
        <taxon>Dikarya</taxon>
        <taxon>Basidiomycota</taxon>
        <taxon>Agaricomycotina</taxon>
        <taxon>Agaricomycetes</taxon>
        <taxon>Agaricomycetidae</taxon>
        <taxon>Agaricales</taxon>
        <taxon>Marasmiineae</taxon>
        <taxon>Mycenaceae</taxon>
        <taxon>Mycena</taxon>
    </lineage>
</organism>
<feature type="compositionally biased region" description="Low complexity" evidence="6">
    <location>
        <begin position="186"/>
        <end position="196"/>
    </location>
</feature>
<feature type="region of interest" description="Disordered" evidence="6">
    <location>
        <begin position="152"/>
        <end position="388"/>
    </location>
</feature>
<evidence type="ECO:0000313" key="8">
    <source>
        <dbReference type="Proteomes" id="UP000623467"/>
    </source>
</evidence>
<comment type="similarity">
    <text evidence="2">Belongs to the fl(2)d family.</text>
</comment>
<dbReference type="GO" id="GO:0006397">
    <property type="term" value="P:mRNA processing"/>
    <property type="evidence" value="ECO:0007669"/>
    <property type="project" value="UniProtKB-KW"/>
</dbReference>
<gene>
    <name evidence="7" type="ORF">MSAN_01460500</name>
</gene>
<sequence length="388" mass="42648">MELQLPTPRELELETLLRQRDTQLSQLNDEVTHLRQHVLTQLLPSTTDPVSLPPALTALLLPHINPTPNASNASTSSSSTTAALTQRLRVLQEENDELYELLKQGETGKLKEEVSGLRRLVDRLNGALRESHQVVLSLSTELDKSYEAMMSTAPRADSSKSHSRSPRNSYHVPLPGGGHNNGSGNGHTTASNSSSSKLPPTGPRAHKKPRLSSDLRASPPPVLNSGTGPSGNTKTHTASSSTSSRPDARTREEQQQSPRHADHQQHRGHGGGKGINNHVHGQSARMEVDEQPRAHARSPEREREREREPREKDKDLRHRDRERRDEREPRDRDGGRRDRRNNGNFGGGGGGRGGGRRGADRGPPPHNAHTTSSSYQGGDRTLKERLGL</sequence>
<keyword evidence="8" id="KW-1185">Reference proteome</keyword>
<evidence type="ECO:0000256" key="2">
    <source>
        <dbReference type="ARBA" id="ARBA00010313"/>
    </source>
</evidence>
<dbReference type="OrthoDB" id="3363802at2759"/>